<dbReference type="EMBL" id="DUZY01000003">
    <property type="protein sequence ID" value="DAD31157.1"/>
    <property type="molecule type" value="Genomic_DNA"/>
</dbReference>
<evidence type="ECO:0000256" key="1">
    <source>
        <dbReference type="SAM" id="SignalP"/>
    </source>
</evidence>
<reference evidence="2 3" key="1">
    <citation type="journal article" date="2020" name="Mol. Biol. Evol.">
        <title>Distinct Expression and Methylation Patterns for Genes with Different Fates following a Single Whole-Genome Duplication in Flowering Plants.</title>
        <authorList>
            <person name="Shi T."/>
            <person name="Rahmani R.S."/>
            <person name="Gugger P.F."/>
            <person name="Wang M."/>
            <person name="Li H."/>
            <person name="Zhang Y."/>
            <person name="Li Z."/>
            <person name="Wang Q."/>
            <person name="Van de Peer Y."/>
            <person name="Marchal K."/>
            <person name="Chen J."/>
        </authorList>
    </citation>
    <scope>NUCLEOTIDE SEQUENCE [LARGE SCALE GENOMIC DNA]</scope>
    <source>
        <tissue evidence="2">Leaf</tissue>
    </source>
</reference>
<name>A0A822YF87_NELNU</name>
<gene>
    <name evidence="2" type="ORF">HUJ06_010008</name>
</gene>
<accession>A0A822YF87</accession>
<organism evidence="2 3">
    <name type="scientific">Nelumbo nucifera</name>
    <name type="common">Sacred lotus</name>
    <dbReference type="NCBI Taxonomy" id="4432"/>
    <lineage>
        <taxon>Eukaryota</taxon>
        <taxon>Viridiplantae</taxon>
        <taxon>Streptophyta</taxon>
        <taxon>Embryophyta</taxon>
        <taxon>Tracheophyta</taxon>
        <taxon>Spermatophyta</taxon>
        <taxon>Magnoliopsida</taxon>
        <taxon>Proteales</taxon>
        <taxon>Nelumbonaceae</taxon>
        <taxon>Nelumbo</taxon>
    </lineage>
</organism>
<comment type="caution">
    <text evidence="2">The sequence shown here is derived from an EMBL/GenBank/DDBJ whole genome shotgun (WGS) entry which is preliminary data.</text>
</comment>
<protein>
    <submittedName>
        <fullName evidence="2">Uncharacterized protein</fullName>
    </submittedName>
</protein>
<keyword evidence="1" id="KW-0732">Signal</keyword>
<sequence>MLILFLITFTKCIQASEFIAFMPYHKIVVRVNMLYVLAHIMGNFVLASKNHIILSSINV</sequence>
<feature type="chain" id="PRO_5032744017" evidence="1">
    <location>
        <begin position="16"/>
        <end position="59"/>
    </location>
</feature>
<proteinExistence type="predicted"/>
<keyword evidence="3" id="KW-1185">Reference proteome</keyword>
<evidence type="ECO:0000313" key="2">
    <source>
        <dbReference type="EMBL" id="DAD31157.1"/>
    </source>
</evidence>
<dbReference type="AlphaFoldDB" id="A0A822YF87"/>
<feature type="signal peptide" evidence="1">
    <location>
        <begin position="1"/>
        <end position="15"/>
    </location>
</feature>
<dbReference type="Proteomes" id="UP000607653">
    <property type="component" value="Unassembled WGS sequence"/>
</dbReference>
<evidence type="ECO:0000313" key="3">
    <source>
        <dbReference type="Proteomes" id="UP000607653"/>
    </source>
</evidence>